<feature type="transmembrane region" description="Helical" evidence="2">
    <location>
        <begin position="54"/>
        <end position="71"/>
    </location>
</feature>
<dbReference type="CDD" id="cd07341">
    <property type="entry name" value="M56_BlaR1_MecR1_like"/>
    <property type="match status" value="1"/>
</dbReference>
<dbReference type="RefSeq" id="WP_146525574.1">
    <property type="nucleotide sequence ID" value="NZ_SJPV01000002.1"/>
</dbReference>
<keyword evidence="2" id="KW-0812">Transmembrane</keyword>
<feature type="region of interest" description="Disordered" evidence="1">
    <location>
        <begin position="1168"/>
        <end position="1193"/>
    </location>
</feature>
<dbReference type="GO" id="GO:0030246">
    <property type="term" value="F:carbohydrate binding"/>
    <property type="evidence" value="ECO:0007669"/>
    <property type="project" value="InterPro"/>
</dbReference>
<evidence type="ECO:0000256" key="1">
    <source>
        <dbReference type="SAM" id="MobiDB-lite"/>
    </source>
</evidence>
<feature type="compositionally biased region" description="Low complexity" evidence="1">
    <location>
        <begin position="424"/>
        <end position="437"/>
    </location>
</feature>
<keyword evidence="5" id="KW-1185">Reference proteome</keyword>
<dbReference type="PANTHER" id="PTHR34978:SF3">
    <property type="entry name" value="SLR0241 PROTEIN"/>
    <property type="match status" value="1"/>
</dbReference>
<evidence type="ECO:0000313" key="4">
    <source>
        <dbReference type="EMBL" id="TWU41080.1"/>
    </source>
</evidence>
<dbReference type="Gene3D" id="2.60.40.10">
    <property type="entry name" value="Immunoglobulins"/>
    <property type="match status" value="1"/>
</dbReference>
<dbReference type="Proteomes" id="UP000319143">
    <property type="component" value="Unassembled WGS sequence"/>
</dbReference>
<dbReference type="Pfam" id="PF05569">
    <property type="entry name" value="Peptidase_M56"/>
    <property type="match status" value="1"/>
</dbReference>
<feature type="transmembrane region" description="Helical" evidence="2">
    <location>
        <begin position="194"/>
        <end position="219"/>
    </location>
</feature>
<name>A0A5C6DWH2_9BACT</name>
<feature type="domain" description="Peptidase M56" evidence="3">
    <location>
        <begin position="188"/>
        <end position="383"/>
    </location>
</feature>
<keyword evidence="2" id="KW-0472">Membrane</keyword>
<sequence>MKGWISQWLAFSEYQPAVARLIELSFHVAVIVAIGGAIAMMAKRRSAATAHMTWATALAAILMLLPAGIWVPRYSVALASVPSARVESSVAESSPPVTPLRSLDNRIAFDPAADRRGRVLPSDRAVRGPYADKDPAADRDSSRAPSEVGGEMAGRTQAVVERAAVVGPIRGTASDAPHHANGFEATPSSPPTGVFWWGLLCVYIAGLLAGLVHIVVGWYRLWRDCCFGQPLSPQEAEHVADCAATIGLRRHPRCVLSNSVRVPLVWGVIRPRIVLPLDFETLPVRIRRDCLLHEMSHIARGDLFWHELSCLAKAIYWFHPAVHYAARSLKHWREDAADDHVLRCGIDSSEYASTLLEVATSVGRRRFAPAIAMASGLPIENRLRRILDQRTGRMPPSRSFRIVLAVAFLTVSLVGVRFHRAAAAPTATADENETPANRGDGSATVPPPSPLLAGGPGRSQDAEFVTESSAPTFFELLSNAELCRGDTGGMVLNVRGTVRDQGGQAVAGAVVVLREDSVYRISSIGRQERVGSQKEVTVDDLFARTQSAADGTFVFENVRVAKPVDGYKERWNWDVIAAIEGDALGWANLHIQTVQRADGSEIIADVKLRAVSAVTGQVLSVDGDPIAGALLSISQFDDPVPSNMYNPYRNNELRLYASRLQPKVRSDSEGRFRFPAVPDGLCASIYPKHRDHEMVGYRVVSPATELPNRNAQPEESAGRPNREPKAIVSPVTINAIPQIRLMGTLRSESGDPIEGGVIRMGGLVAHVESDADGHFVWPTNEGVIRVSGYVRAQGEPPTVTFTASKPDSHFVWLIDEVSVEDLLASHKVDLVMQEGIAVDGKVLCRQTNTPVAGVNVQVSPSGDVSRLMPLSTKTDENGAYRFIAPKQPVTISLDGPVAGYDVPSARGVYGADREKVVSRQLDLSPGSAVTMEPFLVDRVDPMVVRVIGPHGEPIENAGIKAVRLVGAATDQMPKRAWSVHEKPLALDGKTDANGQCELQVNARDWADGYLEARATIDGVSWFGLIWITYKGQTPLIVKLREPWVITGRVLVEGNPAANVPVNLMRTMGKRVQLMGAFTSTTHDVTATDANGEYRFVTRANEGYRVSVMSPPAGYDRGSGSQSRLTRMNENEFRATDIAFGKAADQPATPTGSISGVVRGSDGVPIAGASVSPTQYMGDSRNVPRPRGKQVQTADDGSFRIEGLDLGRLRVHIYGPRPKTDDKSTPTLVATFVVVDVGTENIEVVLDTDLRRALPRIPAQRVVPSSSIPKQDP</sequence>
<feature type="transmembrane region" description="Helical" evidence="2">
    <location>
        <begin position="400"/>
        <end position="418"/>
    </location>
</feature>
<feature type="compositionally biased region" description="Basic and acidic residues" evidence="1">
    <location>
        <begin position="124"/>
        <end position="142"/>
    </location>
</feature>
<comment type="caution">
    <text evidence="4">The sequence shown here is derived from an EMBL/GenBank/DDBJ whole genome shotgun (WGS) entry which is preliminary data.</text>
</comment>
<protein>
    <submittedName>
        <fullName evidence="4">Regulatory protein BlaR1</fullName>
    </submittedName>
</protein>
<evidence type="ECO:0000313" key="5">
    <source>
        <dbReference type="Proteomes" id="UP000319143"/>
    </source>
</evidence>
<organism evidence="4 5">
    <name type="scientific">Novipirellula artificiosorum</name>
    <dbReference type="NCBI Taxonomy" id="2528016"/>
    <lineage>
        <taxon>Bacteria</taxon>
        <taxon>Pseudomonadati</taxon>
        <taxon>Planctomycetota</taxon>
        <taxon>Planctomycetia</taxon>
        <taxon>Pirellulales</taxon>
        <taxon>Pirellulaceae</taxon>
        <taxon>Novipirellula</taxon>
    </lineage>
</organism>
<reference evidence="4 5" key="1">
    <citation type="submission" date="2019-02" db="EMBL/GenBank/DDBJ databases">
        <title>Deep-cultivation of Planctomycetes and their phenomic and genomic characterization uncovers novel biology.</title>
        <authorList>
            <person name="Wiegand S."/>
            <person name="Jogler M."/>
            <person name="Boedeker C."/>
            <person name="Pinto D."/>
            <person name="Vollmers J."/>
            <person name="Rivas-Marin E."/>
            <person name="Kohn T."/>
            <person name="Peeters S.H."/>
            <person name="Heuer A."/>
            <person name="Rast P."/>
            <person name="Oberbeckmann S."/>
            <person name="Bunk B."/>
            <person name="Jeske O."/>
            <person name="Meyerdierks A."/>
            <person name="Storesund J.E."/>
            <person name="Kallscheuer N."/>
            <person name="Luecker S."/>
            <person name="Lage O.M."/>
            <person name="Pohl T."/>
            <person name="Merkel B.J."/>
            <person name="Hornburger P."/>
            <person name="Mueller R.-W."/>
            <person name="Bruemmer F."/>
            <person name="Labrenz M."/>
            <person name="Spormann A.M."/>
            <person name="Op Den Camp H."/>
            <person name="Overmann J."/>
            <person name="Amann R."/>
            <person name="Jetten M.S.M."/>
            <person name="Mascher T."/>
            <person name="Medema M.H."/>
            <person name="Devos D.P."/>
            <person name="Kaster A.-K."/>
            <person name="Ovreas L."/>
            <person name="Rohde M."/>
            <person name="Galperin M.Y."/>
            <person name="Jogler C."/>
        </authorList>
    </citation>
    <scope>NUCLEOTIDE SEQUENCE [LARGE SCALE GENOMIC DNA]</scope>
    <source>
        <strain evidence="4 5">Poly41</strain>
    </source>
</reference>
<keyword evidence="2" id="KW-1133">Transmembrane helix</keyword>
<dbReference type="InterPro" id="IPR013784">
    <property type="entry name" value="Carb-bd-like_fold"/>
</dbReference>
<proteinExistence type="predicted"/>
<dbReference type="SUPFAM" id="SSF49452">
    <property type="entry name" value="Starch-binding domain-like"/>
    <property type="match status" value="1"/>
</dbReference>
<feature type="region of interest" description="Disordered" evidence="1">
    <location>
        <begin position="124"/>
        <end position="154"/>
    </location>
</feature>
<dbReference type="OrthoDB" id="274121at2"/>
<evidence type="ECO:0000259" key="3">
    <source>
        <dbReference type="Pfam" id="PF05569"/>
    </source>
</evidence>
<feature type="transmembrane region" description="Helical" evidence="2">
    <location>
        <begin position="24"/>
        <end position="42"/>
    </location>
</feature>
<dbReference type="InterPro" id="IPR013783">
    <property type="entry name" value="Ig-like_fold"/>
</dbReference>
<feature type="region of interest" description="Disordered" evidence="1">
    <location>
        <begin position="424"/>
        <end position="464"/>
    </location>
</feature>
<dbReference type="PANTHER" id="PTHR34978">
    <property type="entry name" value="POSSIBLE SENSOR-TRANSDUCER PROTEIN BLAR"/>
    <property type="match status" value="1"/>
</dbReference>
<feature type="region of interest" description="Disordered" evidence="1">
    <location>
        <begin position="704"/>
        <end position="725"/>
    </location>
</feature>
<evidence type="ECO:0000256" key="2">
    <source>
        <dbReference type="SAM" id="Phobius"/>
    </source>
</evidence>
<accession>A0A5C6DWH2</accession>
<dbReference type="InterPro" id="IPR052173">
    <property type="entry name" value="Beta-lactam_resp_regulator"/>
</dbReference>
<dbReference type="AlphaFoldDB" id="A0A5C6DWH2"/>
<gene>
    <name evidence="4" type="primary">blaR1_2</name>
    <name evidence="4" type="ORF">Poly41_19170</name>
</gene>
<feature type="compositionally biased region" description="Basic and acidic residues" evidence="1">
    <location>
        <begin position="716"/>
        <end position="725"/>
    </location>
</feature>
<dbReference type="InterPro" id="IPR008756">
    <property type="entry name" value="Peptidase_M56"/>
</dbReference>
<dbReference type="EMBL" id="SJPV01000002">
    <property type="protein sequence ID" value="TWU41080.1"/>
    <property type="molecule type" value="Genomic_DNA"/>
</dbReference>